<keyword evidence="1" id="KW-0472">Membrane</keyword>
<dbReference type="Pfam" id="PF02470">
    <property type="entry name" value="MlaD"/>
    <property type="match status" value="1"/>
</dbReference>
<dbReference type="AlphaFoldDB" id="A0A1J0AC86"/>
<dbReference type="InterPro" id="IPR003399">
    <property type="entry name" value="Mce/MlaD"/>
</dbReference>
<gene>
    <name evidence="3" type="ORF">GlitD10_1216</name>
</gene>
<keyword evidence="1" id="KW-0812">Transmembrane</keyword>
<dbReference type="OrthoDB" id="460587at2"/>
<evidence type="ECO:0000313" key="3">
    <source>
        <dbReference type="EMBL" id="APB33536.1"/>
    </source>
</evidence>
<evidence type="ECO:0000259" key="2">
    <source>
        <dbReference type="Pfam" id="PF02470"/>
    </source>
</evidence>
<name>A0A1J0AC86_9CYAN</name>
<feature type="domain" description="Mce/MlaD" evidence="2">
    <location>
        <begin position="43"/>
        <end position="118"/>
    </location>
</feature>
<dbReference type="KEGG" id="glt:GlitD10_1216"/>
<dbReference type="EMBL" id="CP017675">
    <property type="protein sequence ID" value="APB33536.1"/>
    <property type="molecule type" value="Genomic_DNA"/>
</dbReference>
<evidence type="ECO:0000256" key="1">
    <source>
        <dbReference type="SAM" id="Phobius"/>
    </source>
</evidence>
<dbReference type="RefSeq" id="WP_071454110.1">
    <property type="nucleotide sequence ID" value="NZ_CP017675.1"/>
</dbReference>
<sequence length="316" mass="34198">MTTATKPSRRQREGLLGLFIVATIALVVGVVVWVENIAFNANRYRFQLAFGNAGGLSVGAAVRLRGVDVGRVVAIQPDLNQVLVMVEITNKNTIIPKNSRFRALSGGLVSQTFVDISPREDLDGAMIGAGPRSQDCDAQQIVCQGAQLEGQTSPTFDDLIQATATIVKQLDNSEFLDSLAALTKGLGGLTKDVKQVTQDARTSFKELQAAAQQVERSAVKVGTAADATTGLIRTNQRTIQTSLVRVNSTLDTAKSTFVAFRKVANDLDQITGDPQIREDLKRLIRGLGKFISLSEEMRWQLEQIAQESQGQGDLLQ</sequence>
<keyword evidence="4" id="KW-1185">Reference proteome</keyword>
<reference evidence="3 4" key="1">
    <citation type="submission" date="2016-10" db="EMBL/GenBank/DDBJ databases">
        <title>Description of Gloeomargarita lithophora gen. nov., sp. nov., a thylakoid-bearing basal-branching cyanobacterium with intracellular carbonates, and proposal for Gloeomargaritales ord. nov.</title>
        <authorList>
            <person name="Moreira D."/>
            <person name="Tavera R."/>
            <person name="Benzerara K."/>
            <person name="Skouri-Panet F."/>
            <person name="Couradeau E."/>
            <person name="Gerard E."/>
            <person name="Loussert C."/>
            <person name="Novelo E."/>
            <person name="Zivanovic Y."/>
            <person name="Lopez-Garcia P."/>
        </authorList>
    </citation>
    <scope>NUCLEOTIDE SEQUENCE [LARGE SCALE GENOMIC DNA]</scope>
    <source>
        <strain evidence="3 4">D10</strain>
    </source>
</reference>
<proteinExistence type="predicted"/>
<evidence type="ECO:0000313" key="4">
    <source>
        <dbReference type="Proteomes" id="UP000180235"/>
    </source>
</evidence>
<dbReference type="InterPro" id="IPR039342">
    <property type="entry name" value="TGD2-like"/>
</dbReference>
<keyword evidence="1" id="KW-1133">Transmembrane helix</keyword>
<accession>A0A1J0AC86</accession>
<dbReference type="PANTHER" id="PTHR34675">
    <property type="entry name" value="PROTEIN TRIGALACTOSYLDIACYLGLYCEROL 2, CHLOROPLASTIC"/>
    <property type="match status" value="1"/>
</dbReference>
<feature type="transmembrane region" description="Helical" evidence="1">
    <location>
        <begin position="15"/>
        <end position="34"/>
    </location>
</feature>
<dbReference type="STRING" id="1188229.GlitD10_1216"/>
<organism evidence="3 4">
    <name type="scientific">Gloeomargarita lithophora Alchichica-D10</name>
    <dbReference type="NCBI Taxonomy" id="1188229"/>
    <lineage>
        <taxon>Bacteria</taxon>
        <taxon>Bacillati</taxon>
        <taxon>Cyanobacteriota</taxon>
        <taxon>Cyanophyceae</taxon>
        <taxon>Gloeomargaritales</taxon>
        <taxon>Gloeomargaritaceae</taxon>
        <taxon>Gloeomargarita</taxon>
    </lineage>
</organism>
<protein>
    <submittedName>
        <fullName evidence="3">Mammalian cell entry related domain-containing protein</fullName>
    </submittedName>
</protein>
<dbReference type="Proteomes" id="UP000180235">
    <property type="component" value="Chromosome"/>
</dbReference>
<dbReference type="PANTHER" id="PTHR34675:SF1">
    <property type="entry name" value="PROTEIN TRIGALACTOSYLDIACYLGLYCEROL 2, CHLOROPLASTIC"/>
    <property type="match status" value="1"/>
</dbReference>